<name>A0A5R8XYX9_9BACT</name>
<proteinExistence type="predicted"/>
<dbReference type="RefSeq" id="WP_138153447.1">
    <property type="nucleotide sequence ID" value="NZ_VANU01000006.1"/>
</dbReference>
<keyword evidence="3" id="KW-1185">Reference proteome</keyword>
<sequence>MYSLSDFSITKDSFSSKEEIHIKTRIGIKKQKINLSELLSNLLDIKQYSKSYVKTFKKKVCELKEDEILNLKFNLIQEKHTEQKIKKTKNDIEKNISRFHYKNNDQFRIGMLSLAPKLSSKVDICIMSGTCENFCLGYNISKEKEKITFKNDNGIFFKLLKTITFLYKTDIFLENLCLDILKFIRLKNPVIRLNGYSDILWENINISITHNLKEEISKFNKTHLYEKNIVNKYYLEKIIDLETPINKELIIGKEYKIFEIFSGIIFYDYTKYNSTQRKSASKFSNYYLTYSYDIHIAKNKEHLGVNTLCLITKKDFKDKLLLNKKYLDYSLIDGDLSDFRLIDELNCKSKKLILLEAVSPSNNISKREEIESSPFVLKDIGDLKNILEVNDDIIQ</sequence>
<comment type="caution">
    <text evidence="2">The sequence shown here is derived from an EMBL/GenBank/DDBJ whole genome shotgun (WGS) entry which is preliminary data.</text>
</comment>
<dbReference type="OrthoDB" id="8116906at2"/>
<organism evidence="2 3">
    <name type="scientific">Arcobacter arenosus</name>
    <dbReference type="NCBI Taxonomy" id="2576037"/>
    <lineage>
        <taxon>Bacteria</taxon>
        <taxon>Pseudomonadati</taxon>
        <taxon>Campylobacterota</taxon>
        <taxon>Epsilonproteobacteria</taxon>
        <taxon>Campylobacterales</taxon>
        <taxon>Arcobacteraceae</taxon>
        <taxon>Arcobacter</taxon>
    </lineage>
</organism>
<dbReference type="InterPro" id="IPR020290">
    <property type="entry name" value="Gp88"/>
</dbReference>
<evidence type="ECO:0000259" key="1">
    <source>
        <dbReference type="Pfam" id="PF17338"/>
    </source>
</evidence>
<reference evidence="2 3" key="1">
    <citation type="submission" date="2019-05" db="EMBL/GenBank/DDBJ databases">
        <title>Arcobacter sp. nov., isolated from sea sediment.</title>
        <authorList>
            <person name="Kim W."/>
        </authorList>
    </citation>
    <scope>NUCLEOTIDE SEQUENCE [LARGE SCALE GENOMIC DNA]</scope>
    <source>
        <strain evidence="2 3">CAU 1517</strain>
    </source>
</reference>
<dbReference type="Proteomes" id="UP000308901">
    <property type="component" value="Unassembled WGS sequence"/>
</dbReference>
<protein>
    <recommendedName>
        <fullName evidence="1">Gene product 88 domain-containing protein</fullName>
    </recommendedName>
</protein>
<feature type="domain" description="Gene product 88" evidence="1">
    <location>
        <begin position="88"/>
        <end position="318"/>
    </location>
</feature>
<dbReference type="AlphaFoldDB" id="A0A5R8XYX9"/>
<evidence type="ECO:0000313" key="2">
    <source>
        <dbReference type="EMBL" id="TLP36217.1"/>
    </source>
</evidence>
<accession>A0A5R8XYX9</accession>
<dbReference type="EMBL" id="VANU01000006">
    <property type="protein sequence ID" value="TLP36217.1"/>
    <property type="molecule type" value="Genomic_DNA"/>
</dbReference>
<dbReference type="Pfam" id="PF17338">
    <property type="entry name" value="GP88"/>
    <property type="match status" value="1"/>
</dbReference>
<evidence type="ECO:0000313" key="3">
    <source>
        <dbReference type="Proteomes" id="UP000308901"/>
    </source>
</evidence>
<gene>
    <name evidence="2" type="ORF">FDK22_13180</name>
</gene>